<organism evidence="6 7">
    <name type="scientific">Astrephomene gubernaculifera</name>
    <dbReference type="NCBI Taxonomy" id="47775"/>
    <lineage>
        <taxon>Eukaryota</taxon>
        <taxon>Viridiplantae</taxon>
        <taxon>Chlorophyta</taxon>
        <taxon>core chlorophytes</taxon>
        <taxon>Chlorophyceae</taxon>
        <taxon>CS clade</taxon>
        <taxon>Chlamydomonadales</taxon>
        <taxon>Astrephomenaceae</taxon>
        <taxon>Astrephomene</taxon>
    </lineage>
</organism>
<accession>A0AAD3HPB1</accession>
<dbReference type="Pfam" id="PF07714">
    <property type="entry name" value="PK_Tyr_Ser-Thr"/>
    <property type="match status" value="1"/>
</dbReference>
<keyword evidence="4" id="KW-0732">Signal</keyword>
<comment type="caution">
    <text evidence="6">The sequence shown here is derived from an EMBL/GenBank/DDBJ whole genome shotgun (WGS) entry which is preliminary data.</text>
</comment>
<keyword evidence="7" id="KW-1185">Reference proteome</keyword>
<keyword evidence="3" id="KW-1133">Transmembrane helix</keyword>
<dbReference type="CDD" id="cd14014">
    <property type="entry name" value="STKc_PknB_like"/>
    <property type="match status" value="1"/>
</dbReference>
<name>A0AAD3HPB1_9CHLO</name>
<evidence type="ECO:0000313" key="7">
    <source>
        <dbReference type="Proteomes" id="UP001054857"/>
    </source>
</evidence>
<feature type="compositionally biased region" description="Low complexity" evidence="2">
    <location>
        <begin position="474"/>
        <end position="488"/>
    </location>
</feature>
<evidence type="ECO:0000256" key="3">
    <source>
        <dbReference type="SAM" id="Phobius"/>
    </source>
</evidence>
<dbReference type="SUPFAM" id="SSF56112">
    <property type="entry name" value="Protein kinase-like (PK-like)"/>
    <property type="match status" value="1"/>
</dbReference>
<keyword evidence="3" id="KW-0472">Membrane</keyword>
<proteinExistence type="predicted"/>
<dbReference type="GO" id="GO:0005524">
    <property type="term" value="F:ATP binding"/>
    <property type="evidence" value="ECO:0007669"/>
    <property type="project" value="UniProtKB-UniRule"/>
</dbReference>
<keyword evidence="3" id="KW-0812">Transmembrane</keyword>
<keyword evidence="1" id="KW-0547">Nucleotide-binding</keyword>
<dbReference type="InterPro" id="IPR011009">
    <property type="entry name" value="Kinase-like_dom_sf"/>
</dbReference>
<feature type="region of interest" description="Disordered" evidence="2">
    <location>
        <begin position="674"/>
        <end position="710"/>
    </location>
</feature>
<sequence>MDKFLLYAALIWTAAQSVQASAEALASTTEQLLKALTETSAETIYLNDTLTLNRSSWPSGRTVNLTRSVTITATPERVNSQAYVVLDFSNLAMIIALAPGCTLRFVGLELANHFDTVGPTLRPIYQSVGATIKIERCIQRRLAGLPYSAAVVNMVAASRPAGVPGPQNCSIIHNFTYTNTRNPNVTISAPDAVAMTDYDTVLAPDSSLAFQGLYYGGYTYWVLDSHYLVDHFVSSSCLQRRSGSECVTLLLQELNAAGGPPEELLPDAPGGAPNLAMGAHMGTSGGIPEEQSSSASSRVKTIVPAAVVPTLGVVLILVAAAALFVVRRRRRRDAGGGGAAGTDVSTRKEGASAAAAGDAATSCSAHGNGGGGSKRGEGEGGVDMEACVVGQCAAGTATDAPGKEAGEPSVSRAAEAAARTASGGSRHSDDDGEGSGGGGCIFLGLDAGQKLPKWSAEAAAEGAPTVDDGGDLAGGPAAAAAAAAGPPGSHTADVITSRDTSHVGGWRDAGPSTAPTSGGIAGAPHGECGGRRASRGSIPAAAVATDDTAAAADTTTTAAAVARHGSTGPSISFTASRDVMAELEGLSRGLRTSIRDVQLRLEGVLGCGSYGTVYKGTWQGLSVAVKTLVFSASHESRRRALQEAALCGSISHPNIVATYSSEVEALPGAYGNSGSGTVGHGGGGKRGGAGSRGESGEMGGAGGGGASGSGSGSGVSAIVDWRLYIVQEYADGGPLWRLYGSQALWPSPGAPNIPAVLSLALGISRAVAHLHSKRIVHGDLNPNNVLLKRDPTDPSGFQIKVGDFGLSVLLPHNRSHVSNLRLGTMFYMCPGVVMKAQVGPPADVFSLGVLLWELYHGRPAGTRTERGPRYCAIFPAFPPACPELYSSLALHCLQRQPQNRPSAAEVSERLERLLASYWPPAVQHQHQLQCSPASFNRYSAPHPHNNVGAGYQGAQQGIAAAAGAAAAAGGQWTSPVPTPPAPEVPGRLAVATVAMSLGEVGSGSELGSGFRSGPESMSDSGLQRSGPGSEEEEEEGLRNVI</sequence>
<dbReference type="AlphaFoldDB" id="A0AAD3HPB1"/>
<gene>
    <name evidence="6" type="ORF">Agub_g9438</name>
</gene>
<feature type="compositionally biased region" description="Low complexity" evidence="2">
    <location>
        <begin position="351"/>
        <end position="365"/>
    </location>
</feature>
<feature type="transmembrane region" description="Helical" evidence="3">
    <location>
        <begin position="302"/>
        <end position="326"/>
    </location>
</feature>
<dbReference type="Proteomes" id="UP001054857">
    <property type="component" value="Unassembled WGS sequence"/>
</dbReference>
<dbReference type="EMBL" id="BMAR01000019">
    <property type="protein sequence ID" value="GFR47690.1"/>
    <property type="molecule type" value="Genomic_DNA"/>
</dbReference>
<feature type="compositionally biased region" description="Low complexity" evidence="2">
    <location>
        <begin position="411"/>
        <end position="425"/>
    </location>
</feature>
<reference evidence="6 7" key="1">
    <citation type="journal article" date="2021" name="Sci. Rep.">
        <title>Genome sequencing of the multicellular alga Astrephomene provides insights into convergent evolution of germ-soma differentiation.</title>
        <authorList>
            <person name="Yamashita S."/>
            <person name="Yamamoto K."/>
            <person name="Matsuzaki R."/>
            <person name="Suzuki S."/>
            <person name="Yamaguchi H."/>
            <person name="Hirooka S."/>
            <person name="Minakuchi Y."/>
            <person name="Miyagishima S."/>
            <person name="Kawachi M."/>
            <person name="Toyoda A."/>
            <person name="Nozaki H."/>
        </authorList>
    </citation>
    <scope>NUCLEOTIDE SEQUENCE [LARGE SCALE GENOMIC DNA]</scope>
    <source>
        <strain evidence="6 7">NIES-4017</strain>
    </source>
</reference>
<dbReference type="Gene3D" id="3.30.200.20">
    <property type="entry name" value="Phosphorylase Kinase, domain 1"/>
    <property type="match status" value="1"/>
</dbReference>
<dbReference type="InterPro" id="IPR001245">
    <property type="entry name" value="Ser-Thr/Tyr_kinase_cat_dom"/>
</dbReference>
<evidence type="ECO:0000256" key="4">
    <source>
        <dbReference type="SAM" id="SignalP"/>
    </source>
</evidence>
<evidence type="ECO:0000256" key="1">
    <source>
        <dbReference type="PROSITE-ProRule" id="PRU10141"/>
    </source>
</evidence>
<feature type="region of interest" description="Disordered" evidence="2">
    <location>
        <begin position="1001"/>
        <end position="1041"/>
    </location>
</feature>
<dbReference type="Gene3D" id="1.10.510.10">
    <property type="entry name" value="Transferase(Phosphotransferase) domain 1"/>
    <property type="match status" value="1"/>
</dbReference>
<protein>
    <recommendedName>
        <fullName evidence="5">Protein kinase domain-containing protein</fullName>
    </recommendedName>
</protein>
<feature type="region of interest" description="Disordered" evidence="2">
    <location>
        <begin position="456"/>
        <end position="534"/>
    </location>
</feature>
<dbReference type="PANTHER" id="PTHR44329:SF214">
    <property type="entry name" value="PROTEIN KINASE DOMAIN-CONTAINING PROTEIN"/>
    <property type="match status" value="1"/>
</dbReference>
<evidence type="ECO:0000256" key="2">
    <source>
        <dbReference type="SAM" id="MobiDB-lite"/>
    </source>
</evidence>
<feature type="chain" id="PRO_5041915537" description="Protein kinase domain-containing protein" evidence="4">
    <location>
        <begin position="21"/>
        <end position="1041"/>
    </location>
</feature>
<dbReference type="Pfam" id="PF00069">
    <property type="entry name" value="Pkinase"/>
    <property type="match status" value="1"/>
</dbReference>
<dbReference type="InterPro" id="IPR000719">
    <property type="entry name" value="Prot_kinase_dom"/>
</dbReference>
<feature type="signal peptide" evidence="4">
    <location>
        <begin position="1"/>
        <end position="20"/>
    </location>
</feature>
<dbReference type="PANTHER" id="PTHR44329">
    <property type="entry name" value="SERINE/THREONINE-PROTEIN KINASE TNNI3K-RELATED"/>
    <property type="match status" value="1"/>
</dbReference>
<evidence type="ECO:0000313" key="6">
    <source>
        <dbReference type="EMBL" id="GFR47690.1"/>
    </source>
</evidence>
<feature type="binding site" evidence="1">
    <location>
        <position position="626"/>
    </location>
    <ligand>
        <name>ATP</name>
        <dbReference type="ChEBI" id="CHEBI:30616"/>
    </ligand>
</feature>
<dbReference type="PROSITE" id="PS00107">
    <property type="entry name" value="PROTEIN_KINASE_ATP"/>
    <property type="match status" value="1"/>
</dbReference>
<evidence type="ECO:0000259" key="5">
    <source>
        <dbReference type="PROSITE" id="PS50011"/>
    </source>
</evidence>
<feature type="region of interest" description="Disordered" evidence="2">
    <location>
        <begin position="397"/>
        <end position="437"/>
    </location>
</feature>
<dbReference type="PROSITE" id="PS50011">
    <property type="entry name" value="PROTEIN_KINASE_DOM"/>
    <property type="match status" value="1"/>
</dbReference>
<dbReference type="InterPro" id="IPR017441">
    <property type="entry name" value="Protein_kinase_ATP_BS"/>
</dbReference>
<feature type="domain" description="Protein kinase" evidence="5">
    <location>
        <begin position="599"/>
        <end position="914"/>
    </location>
</feature>
<dbReference type="GO" id="GO:0004674">
    <property type="term" value="F:protein serine/threonine kinase activity"/>
    <property type="evidence" value="ECO:0007669"/>
    <property type="project" value="TreeGrafter"/>
</dbReference>
<dbReference type="InterPro" id="IPR051681">
    <property type="entry name" value="Ser/Thr_Kinases-Pseudokinases"/>
</dbReference>
<keyword evidence="1" id="KW-0067">ATP-binding</keyword>
<feature type="region of interest" description="Disordered" evidence="2">
    <location>
        <begin position="332"/>
        <end position="379"/>
    </location>
</feature>